<protein>
    <submittedName>
        <fullName evidence="14">Uromodulin-like</fullName>
    </submittedName>
</protein>
<dbReference type="FunFam" id="2.10.25.10:FF:000038">
    <property type="entry name" value="Fibrillin 2"/>
    <property type="match status" value="2"/>
</dbReference>
<keyword evidence="2" id="KW-0964">Secreted</keyword>
<dbReference type="PROSITE" id="PS50026">
    <property type="entry name" value="EGF_3"/>
    <property type="match status" value="4"/>
</dbReference>
<name>A0A6P4YGG2_BRABE</name>
<dbReference type="Gene3D" id="2.10.25.10">
    <property type="entry name" value="Laminin"/>
    <property type="match status" value="5"/>
</dbReference>
<dbReference type="Pfam" id="PF12947">
    <property type="entry name" value="EGF_3"/>
    <property type="match status" value="2"/>
</dbReference>
<dbReference type="InterPro" id="IPR000742">
    <property type="entry name" value="EGF"/>
</dbReference>
<keyword evidence="9" id="KW-0812">Transmembrane</keyword>
<evidence type="ECO:0000256" key="2">
    <source>
        <dbReference type="ARBA" id="ARBA00022525"/>
    </source>
</evidence>
<dbReference type="FunFam" id="2.10.25.10:FF:000014">
    <property type="entry name" value="Latent-transforming growth factor beta-binding protein 3"/>
    <property type="match status" value="1"/>
</dbReference>
<dbReference type="Pfam" id="PF14670">
    <property type="entry name" value="FXa_inhibition"/>
    <property type="match status" value="1"/>
</dbReference>
<keyword evidence="6" id="KW-1015">Disulfide bond</keyword>
<feature type="domain" description="ZP" evidence="12">
    <location>
        <begin position="605"/>
        <end position="854"/>
    </location>
</feature>
<dbReference type="PANTHER" id="PTHR14002">
    <property type="entry name" value="ENDOGLIN/TGF-BETA RECEPTOR TYPE III"/>
    <property type="match status" value="1"/>
</dbReference>
<feature type="chain" id="PRO_5028140441" evidence="10">
    <location>
        <begin position="21"/>
        <end position="938"/>
    </location>
</feature>
<feature type="domain" description="EGF-like" evidence="11">
    <location>
        <begin position="391"/>
        <end position="432"/>
    </location>
</feature>
<keyword evidence="7" id="KW-0325">Glycoprotein</keyword>
<accession>A0A6P4YGG2</accession>
<dbReference type="Proteomes" id="UP000515135">
    <property type="component" value="Unplaced"/>
</dbReference>
<dbReference type="SMART" id="SM00179">
    <property type="entry name" value="EGF_CA"/>
    <property type="match status" value="5"/>
</dbReference>
<evidence type="ECO:0000256" key="8">
    <source>
        <dbReference type="PROSITE-ProRule" id="PRU00076"/>
    </source>
</evidence>
<dbReference type="Gene3D" id="2.60.40.4100">
    <property type="entry name" value="Zona pellucida, ZP-C domain"/>
    <property type="match status" value="1"/>
</dbReference>
<dbReference type="InterPro" id="IPR042235">
    <property type="entry name" value="ZP-C_dom"/>
</dbReference>
<dbReference type="InterPro" id="IPR024731">
    <property type="entry name" value="NELL2-like_EGF"/>
</dbReference>
<dbReference type="OrthoDB" id="10063988at2759"/>
<dbReference type="GO" id="GO:0005509">
    <property type="term" value="F:calcium ion binding"/>
    <property type="evidence" value="ECO:0007669"/>
    <property type="project" value="InterPro"/>
</dbReference>
<evidence type="ECO:0000256" key="9">
    <source>
        <dbReference type="SAM" id="Phobius"/>
    </source>
</evidence>
<keyword evidence="9" id="KW-1133">Transmembrane helix</keyword>
<evidence type="ECO:0000256" key="6">
    <source>
        <dbReference type="ARBA" id="ARBA00023157"/>
    </source>
</evidence>
<dbReference type="Pfam" id="PF07645">
    <property type="entry name" value="EGF_CA"/>
    <property type="match status" value="2"/>
</dbReference>
<evidence type="ECO:0000313" key="14">
    <source>
        <dbReference type="RefSeq" id="XP_019617862.1"/>
    </source>
</evidence>
<dbReference type="InterPro" id="IPR009030">
    <property type="entry name" value="Growth_fac_rcpt_cys_sf"/>
</dbReference>
<feature type="signal peptide" evidence="10">
    <location>
        <begin position="1"/>
        <end position="20"/>
    </location>
</feature>
<dbReference type="InterPro" id="IPR001881">
    <property type="entry name" value="EGF-like_Ca-bd_dom"/>
</dbReference>
<evidence type="ECO:0000256" key="10">
    <source>
        <dbReference type="SAM" id="SignalP"/>
    </source>
</evidence>
<dbReference type="InterPro" id="IPR000152">
    <property type="entry name" value="EGF-type_Asp/Asn_hydroxyl_site"/>
</dbReference>
<dbReference type="PROSITE" id="PS01186">
    <property type="entry name" value="EGF_2"/>
    <property type="match status" value="2"/>
</dbReference>
<keyword evidence="13" id="KW-1185">Reference proteome</keyword>
<dbReference type="SMART" id="SM00241">
    <property type="entry name" value="ZP"/>
    <property type="match status" value="1"/>
</dbReference>
<dbReference type="GO" id="GO:0005576">
    <property type="term" value="C:extracellular region"/>
    <property type="evidence" value="ECO:0007669"/>
    <property type="project" value="UniProtKB-SubCell"/>
</dbReference>
<dbReference type="PROSITE" id="PS51034">
    <property type="entry name" value="ZP_2"/>
    <property type="match status" value="1"/>
</dbReference>
<dbReference type="InterPro" id="IPR049883">
    <property type="entry name" value="NOTCH1_EGF-like"/>
</dbReference>
<organism evidence="13 14">
    <name type="scientific">Branchiostoma belcheri</name>
    <name type="common">Amphioxus</name>
    <dbReference type="NCBI Taxonomy" id="7741"/>
    <lineage>
        <taxon>Eukaryota</taxon>
        <taxon>Metazoa</taxon>
        <taxon>Chordata</taxon>
        <taxon>Cephalochordata</taxon>
        <taxon>Leptocardii</taxon>
        <taxon>Amphioxiformes</taxon>
        <taxon>Branchiostomatidae</taxon>
        <taxon>Branchiostoma</taxon>
    </lineage>
</organism>
<dbReference type="Gene3D" id="2.60.40.3210">
    <property type="entry name" value="Zona pellucida, ZP-N domain"/>
    <property type="match status" value="1"/>
</dbReference>
<dbReference type="PROSITE" id="PS00010">
    <property type="entry name" value="ASX_HYDROXYL"/>
    <property type="match status" value="3"/>
</dbReference>
<dbReference type="InterPro" id="IPR018097">
    <property type="entry name" value="EGF_Ca-bd_CS"/>
</dbReference>
<keyword evidence="3 8" id="KW-0245">EGF-like domain</keyword>
<feature type="domain" description="EGF-like" evidence="11">
    <location>
        <begin position="475"/>
        <end position="515"/>
    </location>
</feature>
<dbReference type="InterPro" id="IPR055355">
    <property type="entry name" value="ZP-C"/>
</dbReference>
<dbReference type="PANTHER" id="PTHR14002:SF43">
    <property type="entry name" value="DELTA-LIKE PROTEIN"/>
    <property type="match status" value="1"/>
</dbReference>
<comment type="caution">
    <text evidence="8">Lacks conserved residue(s) required for the propagation of feature annotation.</text>
</comment>
<comment type="subcellular location">
    <subcellularLocation>
        <location evidence="1">Secreted</location>
    </subcellularLocation>
</comment>
<dbReference type="PROSITE" id="PS01187">
    <property type="entry name" value="EGF_CA"/>
    <property type="match status" value="2"/>
</dbReference>
<evidence type="ECO:0000256" key="4">
    <source>
        <dbReference type="ARBA" id="ARBA00022729"/>
    </source>
</evidence>
<dbReference type="FunFam" id="2.10.25.10:FF:000240">
    <property type="entry name" value="Vitamin K-dependent protein S"/>
    <property type="match status" value="1"/>
</dbReference>
<feature type="domain" description="EGF-like" evidence="11">
    <location>
        <begin position="433"/>
        <end position="473"/>
    </location>
</feature>
<proteinExistence type="predicted"/>
<dbReference type="CDD" id="cd00054">
    <property type="entry name" value="EGF_CA"/>
    <property type="match status" value="4"/>
</dbReference>
<dbReference type="Pfam" id="PF00100">
    <property type="entry name" value="Zona_pellucida"/>
    <property type="match status" value="1"/>
</dbReference>
<feature type="domain" description="EGF-like" evidence="11">
    <location>
        <begin position="516"/>
        <end position="556"/>
    </location>
</feature>
<dbReference type="SMART" id="SM00181">
    <property type="entry name" value="EGF"/>
    <property type="match status" value="5"/>
</dbReference>
<dbReference type="GeneID" id="109465157"/>
<dbReference type="KEGG" id="bbel:109465157"/>
<keyword evidence="4 10" id="KW-0732">Signal</keyword>
<feature type="transmembrane region" description="Helical" evidence="9">
    <location>
        <begin position="893"/>
        <end position="916"/>
    </location>
</feature>
<gene>
    <name evidence="14" type="primary">LOC109465157</name>
</gene>
<evidence type="ECO:0000259" key="11">
    <source>
        <dbReference type="PROSITE" id="PS50026"/>
    </source>
</evidence>
<reference evidence="14" key="1">
    <citation type="submission" date="2025-08" db="UniProtKB">
        <authorList>
            <consortium name="RefSeq"/>
        </authorList>
    </citation>
    <scope>IDENTIFICATION</scope>
    <source>
        <tissue evidence="14">Gonad</tissue>
    </source>
</reference>
<keyword evidence="9" id="KW-0472">Membrane</keyword>
<dbReference type="SUPFAM" id="SSF57184">
    <property type="entry name" value="Growth factor receptor domain"/>
    <property type="match status" value="2"/>
</dbReference>
<dbReference type="InterPro" id="IPR001507">
    <property type="entry name" value="ZP_dom"/>
</dbReference>
<evidence type="ECO:0000256" key="7">
    <source>
        <dbReference type="ARBA" id="ARBA00023180"/>
    </source>
</evidence>
<evidence type="ECO:0000256" key="3">
    <source>
        <dbReference type="ARBA" id="ARBA00022536"/>
    </source>
</evidence>
<keyword evidence="5" id="KW-0677">Repeat</keyword>
<evidence type="ECO:0000313" key="13">
    <source>
        <dbReference type="Proteomes" id="UP000515135"/>
    </source>
</evidence>
<evidence type="ECO:0000256" key="5">
    <source>
        <dbReference type="ARBA" id="ARBA00022737"/>
    </source>
</evidence>
<sequence length="938" mass="101864">MLGPSVAVFVALLAAASVDASHFRGGTISCTPDMDDTDLVHCNYRMGWRLSSNAGECDQHAIDNNELMSGEGTWNTPNGRIPASFYCTDYSVQEDWQQGVNTLTVNLRNATTVSNVTAANGTYTVSFDGCCWISVLRPGGGTHDPDWQVRTQFDIGVRGDTGRPNSSPITASSAIHRIQSSCDAVVRIPTEDSDGDTVKCYYSSVFHECGEACDPLPFSHLDEDTCEISYNTSHGMLTPGWYAIALTLEDYPPGAPRTAGSGLSRVPVQFLVDAYTSNTPCNLKPQLIGQTPEAGDRVVIPAGGTYHAVIEAEAQSPGATIVEIATVSPRGMIKSDLVNDPDMPHHAYVNITWSPTQAQLGQHIFCFRAQDSNMENSDQRCMTLVYMGTHDVDECRDNNGNCSHACVNTVGSYHCACPAGMFLSLEDNKECEDIDECARDPGICHANAACINIWGSYICECDPGYFGDGTTCIIDIDDCANGTHGCHEHAHCIDLPGSHDCICDAGFVGDGETCTDVNECAEGVHMCPTNASCTNMPGSYTCKCDPGHEWDGTACSDFDECSVDNGKCEDICINTVGGHQCACSNSLLVLAEDGLGCTLVGAETTCTNEGMELALPEEQLALVNTNDLHWAPDQNCRAVFNGTHHLLRTGLYQCGTTVTFDSTYVIFTNLISLINIHNATGIITRDDDIIIYSKCKYEREEDVSAQFMPIPGGLEFTEVGFGTLSIRLDMFHSQHYLQPYTVTEYPVHKSLRDNLYFQLQVEGHSQRLSILALSCKATMSPNKDDALQYALIDDGCAVDETLQFYSSYNLATQQFGFEAFRFIRELRTVYIHCEVEVCDASEPGSRCAQGCAPGARRKRALSDMTGRHDIFQGPIVWDETESESKVASLSTGALAAAVSLGSLVTLIALAAVLVAVRVRRSRNRRAAEYQPVQTDCDD</sequence>
<evidence type="ECO:0000256" key="1">
    <source>
        <dbReference type="ARBA" id="ARBA00004613"/>
    </source>
</evidence>
<dbReference type="RefSeq" id="XP_019617862.1">
    <property type="nucleotide sequence ID" value="XM_019762303.1"/>
</dbReference>
<evidence type="ECO:0000259" key="12">
    <source>
        <dbReference type="PROSITE" id="PS51034"/>
    </source>
</evidence>
<dbReference type="AlphaFoldDB" id="A0A6P4YGG2"/>